<organism evidence="1">
    <name type="scientific">Oryza meridionalis</name>
    <dbReference type="NCBI Taxonomy" id="40149"/>
    <lineage>
        <taxon>Eukaryota</taxon>
        <taxon>Viridiplantae</taxon>
        <taxon>Streptophyta</taxon>
        <taxon>Embryophyta</taxon>
        <taxon>Tracheophyta</taxon>
        <taxon>Spermatophyta</taxon>
        <taxon>Magnoliopsida</taxon>
        <taxon>Liliopsida</taxon>
        <taxon>Poales</taxon>
        <taxon>Poaceae</taxon>
        <taxon>BOP clade</taxon>
        <taxon>Oryzoideae</taxon>
        <taxon>Oryzeae</taxon>
        <taxon>Oryzinae</taxon>
        <taxon>Oryza</taxon>
    </lineage>
</organism>
<protein>
    <submittedName>
        <fullName evidence="1">Uncharacterized protein</fullName>
    </submittedName>
</protein>
<proteinExistence type="predicted"/>
<reference evidence="1" key="2">
    <citation type="submission" date="2018-05" db="EMBL/GenBank/DDBJ databases">
        <title>OmerRS3 (Oryza meridionalis Reference Sequence Version 3).</title>
        <authorList>
            <person name="Zhang J."/>
            <person name="Kudrna D."/>
            <person name="Lee S."/>
            <person name="Talag J."/>
            <person name="Welchert J."/>
            <person name="Wing R.A."/>
        </authorList>
    </citation>
    <scope>NUCLEOTIDE SEQUENCE [LARGE SCALE GENOMIC DNA]</scope>
    <source>
        <strain evidence="1">cv. OR44</strain>
    </source>
</reference>
<dbReference type="Proteomes" id="UP000008021">
    <property type="component" value="Chromosome 8"/>
</dbReference>
<sequence>MAILCFCPPESWLPLSPTTVSYPFDRPLMNSWIFPPNDNIVKSNVSIALIYQVDVFFEQNVLHKRDLALRNLQQSYKC</sequence>
<name>A0A0E0EHZ0_9ORYZ</name>
<dbReference type="HOGENOM" id="CLU_2626122_0_0_1"/>
<dbReference type="EnsemblPlants" id="OMERI08G03080.1">
    <property type="protein sequence ID" value="OMERI08G03080.1"/>
    <property type="gene ID" value="OMERI08G03080"/>
</dbReference>
<accession>A0A0E0EHZ0</accession>
<keyword evidence="2" id="KW-1185">Reference proteome</keyword>
<reference evidence="1" key="1">
    <citation type="submission" date="2015-04" db="UniProtKB">
        <authorList>
            <consortium name="EnsemblPlants"/>
        </authorList>
    </citation>
    <scope>IDENTIFICATION</scope>
</reference>
<evidence type="ECO:0000313" key="2">
    <source>
        <dbReference type="Proteomes" id="UP000008021"/>
    </source>
</evidence>
<evidence type="ECO:0000313" key="1">
    <source>
        <dbReference type="EnsemblPlants" id="OMERI08G03080.1"/>
    </source>
</evidence>
<dbReference type="Gramene" id="OMERI08G03080.1">
    <property type="protein sequence ID" value="OMERI08G03080.1"/>
    <property type="gene ID" value="OMERI08G03080"/>
</dbReference>
<dbReference type="AlphaFoldDB" id="A0A0E0EHZ0"/>